<dbReference type="Gene3D" id="3.30.1300.30">
    <property type="entry name" value="GSPII I/J protein-like"/>
    <property type="match status" value="1"/>
</dbReference>
<comment type="similarity">
    <text evidence="3">Belongs to the autotransporter-2 (AT-2) (TC 1.B.40) family.</text>
</comment>
<evidence type="ECO:0000256" key="9">
    <source>
        <dbReference type="ARBA" id="ARBA00023136"/>
    </source>
</evidence>
<feature type="domain" description="Trimeric autotransporter adhesin YadA-like C-terminal membrane anchor" evidence="11">
    <location>
        <begin position="316"/>
        <end position="376"/>
    </location>
</feature>
<protein>
    <recommendedName>
        <fullName evidence="16">Adhesin yadA</fullName>
    </recommendedName>
</protein>
<dbReference type="SUPFAM" id="SSF54523">
    <property type="entry name" value="Pili subunits"/>
    <property type="match status" value="1"/>
</dbReference>
<evidence type="ECO:0000256" key="10">
    <source>
        <dbReference type="ARBA" id="ARBA00023237"/>
    </source>
</evidence>
<dbReference type="Pfam" id="PF05662">
    <property type="entry name" value="YadA_stalk"/>
    <property type="match status" value="1"/>
</dbReference>
<gene>
    <name evidence="14" type="ORF">B5J94_10495</name>
</gene>
<keyword evidence="7" id="KW-0732">Signal</keyword>
<name>A0A1V4GR53_MORLA</name>
<evidence type="ECO:0000259" key="11">
    <source>
        <dbReference type="Pfam" id="PF03895"/>
    </source>
</evidence>
<evidence type="ECO:0000256" key="5">
    <source>
        <dbReference type="ARBA" id="ARBA00022452"/>
    </source>
</evidence>
<dbReference type="EMBL" id="MXAN01000079">
    <property type="protein sequence ID" value="OPH34821.1"/>
    <property type="molecule type" value="Genomic_DNA"/>
</dbReference>
<evidence type="ECO:0000313" key="15">
    <source>
        <dbReference type="Proteomes" id="UP000191025"/>
    </source>
</evidence>
<evidence type="ECO:0000256" key="8">
    <source>
        <dbReference type="ARBA" id="ARBA00022927"/>
    </source>
</evidence>
<accession>A0A1V4GR53</accession>
<evidence type="ECO:0000256" key="6">
    <source>
        <dbReference type="ARBA" id="ARBA00022692"/>
    </source>
</evidence>
<comment type="subcellular location">
    <subcellularLocation>
        <location evidence="2">Cell outer membrane</location>
    </subcellularLocation>
    <subcellularLocation>
        <location evidence="1">Cell surface</location>
    </subcellularLocation>
</comment>
<proteinExistence type="inferred from homology"/>
<dbReference type="GO" id="GO:0009279">
    <property type="term" value="C:cell outer membrane"/>
    <property type="evidence" value="ECO:0007669"/>
    <property type="project" value="UniProtKB-SubCell"/>
</dbReference>
<keyword evidence="6" id="KW-0812">Transmembrane</keyword>
<dbReference type="CDD" id="cd12820">
    <property type="entry name" value="LbR_YadA-like"/>
    <property type="match status" value="1"/>
</dbReference>
<evidence type="ECO:0000259" key="12">
    <source>
        <dbReference type="Pfam" id="PF05658"/>
    </source>
</evidence>
<evidence type="ECO:0000256" key="3">
    <source>
        <dbReference type="ARBA" id="ARBA00005848"/>
    </source>
</evidence>
<evidence type="ECO:0000256" key="4">
    <source>
        <dbReference type="ARBA" id="ARBA00022448"/>
    </source>
</evidence>
<dbReference type="InterPro" id="IPR045584">
    <property type="entry name" value="Pilin-like"/>
</dbReference>
<dbReference type="SUPFAM" id="SSF101967">
    <property type="entry name" value="Adhesin YadA, collagen-binding domain"/>
    <property type="match status" value="1"/>
</dbReference>
<dbReference type="InterPro" id="IPR011049">
    <property type="entry name" value="Serralysin-like_metalloprot_C"/>
</dbReference>
<dbReference type="Pfam" id="PF05658">
    <property type="entry name" value="YadA_head"/>
    <property type="match status" value="2"/>
</dbReference>
<dbReference type="GO" id="GO:0015031">
    <property type="term" value="P:protein transport"/>
    <property type="evidence" value="ECO:0007669"/>
    <property type="project" value="UniProtKB-KW"/>
</dbReference>
<evidence type="ECO:0000256" key="2">
    <source>
        <dbReference type="ARBA" id="ARBA00004442"/>
    </source>
</evidence>
<dbReference type="Gene3D" id="1.20.5.170">
    <property type="match status" value="1"/>
</dbReference>
<evidence type="ECO:0008006" key="16">
    <source>
        <dbReference type="Google" id="ProtNLM"/>
    </source>
</evidence>
<evidence type="ECO:0000313" key="14">
    <source>
        <dbReference type="EMBL" id="OPH34821.1"/>
    </source>
</evidence>
<keyword evidence="9" id="KW-0472">Membrane</keyword>
<dbReference type="Gene3D" id="2.150.10.10">
    <property type="entry name" value="Serralysin-like metalloprotease, C-terminal"/>
    <property type="match status" value="2"/>
</dbReference>
<feature type="domain" description="Trimeric autotransporter adhesin YadA-like head" evidence="12">
    <location>
        <begin position="115"/>
        <end position="138"/>
    </location>
</feature>
<sequence>MTTPDGTKKTVGEVLTTYDAVGTGTVTTNSVVSAVYNINEQGTKYFHVNGTPNGVTSSLGGERGNNAEQSQANGGYATAIGYKAVADGTDSVAIGCETKTTGNSAVAIGNASTAGEQSIAVGDSSQAVGLQSIAIGTGNLVSGNNSGAIGDPTVVTGDSSYSVGNNNTISTNNTYALGSDITATVGDSVFLGDKSSSTGVHTTADGGNYTYAGANDVNVAGVTNSTTAPNTVPVGVVSVGTEGGQTRQIQNVAAGVVSADSTDAINGSQLYYTNEAITNLAGNTINMGNQLNARIDDVEDDVNAGVSSAMAMAALPQAYIAGKSMLTGGMATYNGEGAVAVGFSKLSDNGRWVLKMSGSADTQGNAGAAVGAGFHF</sequence>
<comment type="caution">
    <text evidence="14">The sequence shown here is derived from an EMBL/GenBank/DDBJ whole genome shotgun (WGS) entry which is preliminary data.</text>
</comment>
<organism evidence="14 15">
    <name type="scientific">Moraxella lacunata</name>
    <dbReference type="NCBI Taxonomy" id="477"/>
    <lineage>
        <taxon>Bacteria</taxon>
        <taxon>Pseudomonadati</taxon>
        <taxon>Pseudomonadota</taxon>
        <taxon>Gammaproteobacteria</taxon>
        <taxon>Moraxellales</taxon>
        <taxon>Moraxellaceae</taxon>
        <taxon>Moraxella</taxon>
    </lineage>
</organism>
<evidence type="ECO:0000259" key="13">
    <source>
        <dbReference type="Pfam" id="PF05662"/>
    </source>
</evidence>
<dbReference type="RefSeq" id="WP_079364127.1">
    <property type="nucleotide sequence ID" value="NZ_MXAN01000079.1"/>
</dbReference>
<dbReference type="InterPro" id="IPR005594">
    <property type="entry name" value="YadA_C"/>
</dbReference>
<dbReference type="InterPro" id="IPR008640">
    <property type="entry name" value="Adhesin_Head_dom"/>
</dbReference>
<dbReference type="InterPro" id="IPR008635">
    <property type="entry name" value="Coiled_stalk_dom"/>
</dbReference>
<feature type="domain" description="Trimeric autotransporter adhesin YadA-like head" evidence="12">
    <location>
        <begin position="72"/>
        <end position="95"/>
    </location>
</feature>
<keyword evidence="10" id="KW-0998">Cell outer membrane</keyword>
<evidence type="ECO:0000256" key="7">
    <source>
        <dbReference type="ARBA" id="ARBA00022729"/>
    </source>
</evidence>
<keyword evidence="8" id="KW-0653">Protein transport</keyword>
<keyword evidence="4" id="KW-0813">Transport</keyword>
<dbReference type="Pfam" id="PF03895">
    <property type="entry name" value="YadA_anchor"/>
    <property type="match status" value="1"/>
</dbReference>
<dbReference type="GO" id="GO:0009986">
    <property type="term" value="C:cell surface"/>
    <property type="evidence" value="ECO:0007669"/>
    <property type="project" value="UniProtKB-SubCell"/>
</dbReference>
<evidence type="ECO:0000256" key="1">
    <source>
        <dbReference type="ARBA" id="ARBA00004241"/>
    </source>
</evidence>
<reference evidence="15" key="1">
    <citation type="submission" date="2017-03" db="EMBL/GenBank/DDBJ databases">
        <title>Draft genome sequence of Moraxella equi CCUG 4950T type strain.</title>
        <authorList>
            <person name="Salva-Serra F."/>
            <person name="Engstrom-Jakobsson H."/>
            <person name="Thorell K."/>
            <person name="Jaen-Luchoro D."/>
            <person name="Gonzales-Siles L."/>
            <person name="Karlsson R."/>
            <person name="Yazdan S."/>
            <person name="Boulund F."/>
            <person name="Johnning A."/>
            <person name="Engstrand L."/>
            <person name="Kristiansson E."/>
            <person name="Moore E."/>
        </authorList>
    </citation>
    <scope>NUCLEOTIDE SEQUENCE [LARGE SCALE GENOMIC DNA]</scope>
    <source>
        <strain evidence="15">CCUG 4441</strain>
    </source>
</reference>
<keyword evidence="5" id="KW-1134">Transmembrane beta strand</keyword>
<feature type="domain" description="Trimeric autotransporter adhesin YadA-like stalk" evidence="13">
    <location>
        <begin position="248"/>
        <end position="292"/>
    </location>
</feature>
<dbReference type="Proteomes" id="UP000191025">
    <property type="component" value="Unassembled WGS sequence"/>
</dbReference>
<dbReference type="AlphaFoldDB" id="A0A1V4GR53"/>